<feature type="region of interest" description="Disordered" evidence="2">
    <location>
        <begin position="94"/>
        <end position="122"/>
    </location>
</feature>
<dbReference type="OMA" id="RTEYSPN"/>
<evidence type="ECO:0000313" key="5">
    <source>
        <dbReference type="EMBL" id="EJK68142.1"/>
    </source>
</evidence>
<dbReference type="AlphaFoldDB" id="K0TCF5"/>
<proteinExistence type="predicted"/>
<dbReference type="FunFam" id="2.60.120.10:FF:000468">
    <property type="entry name" value="Predicted protein"/>
    <property type="match status" value="1"/>
</dbReference>
<evidence type="ECO:0000256" key="3">
    <source>
        <dbReference type="SAM" id="Phobius"/>
    </source>
</evidence>
<keyword evidence="3" id="KW-0812">Transmembrane</keyword>
<feature type="transmembrane region" description="Helical" evidence="3">
    <location>
        <begin position="65"/>
        <end position="87"/>
    </location>
</feature>
<keyword evidence="3" id="KW-1133">Transmembrane helix</keyword>
<keyword evidence="3" id="KW-0472">Membrane</keyword>
<dbReference type="Pfam" id="PF13621">
    <property type="entry name" value="Cupin_8"/>
    <property type="match status" value="1"/>
</dbReference>
<keyword evidence="6" id="KW-1185">Reference proteome</keyword>
<dbReference type="PANTHER" id="PTHR12461">
    <property type="entry name" value="HYPOXIA-INDUCIBLE FACTOR 1 ALPHA INHIBITOR-RELATED"/>
    <property type="match status" value="1"/>
</dbReference>
<dbReference type="Gene3D" id="2.60.120.650">
    <property type="entry name" value="Cupin"/>
    <property type="match status" value="1"/>
</dbReference>
<feature type="compositionally biased region" description="Basic residues" evidence="2">
    <location>
        <begin position="25"/>
        <end position="34"/>
    </location>
</feature>
<sequence>MQRRHHSAVVANGDGALSREERRAERRRLGKARRANGGSDSDAFGRKLRRVKRVAKSKKRAPGPVILWAVISFGLFSTIGVTVFRLLHNGGGPTRRRAYPSHEKGGWKPRSHTEYNSDKVSGGLMSKLRGGGKYLIPDSMKELGNKQKWYGELRKEYDLNILPKDDERSLRFVEEERKKNGEYRQHSNARTPYDIHNCPEFPPDGYPTQWPVLEVLDNWSPDDPTPHEEIYQGWCVFDFRTEKNKANNYRHAELPFIMRNDPAAARTAERWNHPGYLDKLLMGNEDTMRRTEYSPNNHFMYWVDKRDRSERRAAKKTIRRAEEEGNEAHDGFGRGAQAEMAKAMEIYSRVNDLKDKLEEAVDYADDHEDDDEAQLVVKKLKRQLSKAKELRDQEAEDGWKPPTENLRMLYTEWLAHANVTDDKLGPDNPHWYFRLIGCGTMGDGDCDKGSSEWLFDELTYFQPRMGEERPFYLIEPKQQKGIHCRFGMKGVIAENHFDLSRNAISLLGGQRRYILAHPNQCVHMNLLPRGHPSARHSAVDWSDPDLESFPTFKHAHVNEVVMQPGDVMYLPTNWFHYIISLDLNFQCNTRSGGEHLYREEINECGF</sequence>
<dbReference type="eggNOG" id="KOG2132">
    <property type="taxonomic scope" value="Eukaryota"/>
</dbReference>
<dbReference type="EMBL" id="AGNL01011959">
    <property type="protein sequence ID" value="EJK68142.1"/>
    <property type="molecule type" value="Genomic_DNA"/>
</dbReference>
<comment type="caution">
    <text evidence="5">The sequence shown here is derived from an EMBL/GenBank/DDBJ whole genome shotgun (WGS) entry which is preliminary data.</text>
</comment>
<feature type="compositionally biased region" description="Basic and acidic residues" evidence="2">
    <location>
        <begin position="100"/>
        <end position="117"/>
    </location>
</feature>
<dbReference type="Proteomes" id="UP000266841">
    <property type="component" value="Unassembled WGS sequence"/>
</dbReference>
<evidence type="ECO:0000313" key="6">
    <source>
        <dbReference type="Proteomes" id="UP000266841"/>
    </source>
</evidence>
<accession>K0TCF5</accession>
<reference evidence="5 6" key="1">
    <citation type="journal article" date="2012" name="Genome Biol.">
        <title>Genome and low-iron response of an oceanic diatom adapted to chronic iron limitation.</title>
        <authorList>
            <person name="Lommer M."/>
            <person name="Specht M."/>
            <person name="Roy A.S."/>
            <person name="Kraemer L."/>
            <person name="Andreson R."/>
            <person name="Gutowska M.A."/>
            <person name="Wolf J."/>
            <person name="Bergner S.V."/>
            <person name="Schilhabel M.B."/>
            <person name="Klostermeier U.C."/>
            <person name="Beiko R.G."/>
            <person name="Rosenstiel P."/>
            <person name="Hippler M."/>
            <person name="Laroche J."/>
        </authorList>
    </citation>
    <scope>NUCLEOTIDE SEQUENCE [LARGE SCALE GENOMIC DNA]</scope>
    <source>
        <strain evidence="5 6">CCMP1005</strain>
    </source>
</reference>
<organism evidence="5 6">
    <name type="scientific">Thalassiosira oceanica</name>
    <name type="common">Marine diatom</name>
    <dbReference type="NCBI Taxonomy" id="159749"/>
    <lineage>
        <taxon>Eukaryota</taxon>
        <taxon>Sar</taxon>
        <taxon>Stramenopiles</taxon>
        <taxon>Ochrophyta</taxon>
        <taxon>Bacillariophyta</taxon>
        <taxon>Coscinodiscophyceae</taxon>
        <taxon>Thalassiosirophycidae</taxon>
        <taxon>Thalassiosirales</taxon>
        <taxon>Thalassiosiraceae</taxon>
        <taxon>Thalassiosira</taxon>
    </lineage>
</organism>
<dbReference type="PROSITE" id="PS51184">
    <property type="entry name" value="JMJC"/>
    <property type="match status" value="1"/>
</dbReference>
<dbReference type="PANTHER" id="PTHR12461:SF98">
    <property type="entry name" value="CUPIN-LIKE DOMAIN-CONTAINING PROTEIN"/>
    <property type="match status" value="1"/>
</dbReference>
<dbReference type="InterPro" id="IPR003347">
    <property type="entry name" value="JmjC_dom"/>
</dbReference>
<evidence type="ECO:0000259" key="4">
    <source>
        <dbReference type="PROSITE" id="PS51184"/>
    </source>
</evidence>
<evidence type="ECO:0000256" key="2">
    <source>
        <dbReference type="SAM" id="MobiDB-lite"/>
    </source>
</evidence>
<evidence type="ECO:0000256" key="1">
    <source>
        <dbReference type="SAM" id="Coils"/>
    </source>
</evidence>
<dbReference type="OrthoDB" id="415358at2759"/>
<feature type="domain" description="JmjC" evidence="4">
    <location>
        <begin position="451"/>
        <end position="606"/>
    </location>
</feature>
<protein>
    <recommendedName>
        <fullName evidence="4">JmjC domain-containing protein</fullName>
    </recommendedName>
</protein>
<keyword evidence="1" id="KW-0175">Coiled coil</keyword>
<feature type="coiled-coil region" evidence="1">
    <location>
        <begin position="340"/>
        <end position="397"/>
    </location>
</feature>
<name>K0TCF5_THAOC</name>
<gene>
    <name evidence="5" type="ORF">THAOC_10705</name>
</gene>
<dbReference type="InterPro" id="IPR041667">
    <property type="entry name" value="Cupin_8"/>
</dbReference>
<feature type="region of interest" description="Disordered" evidence="2">
    <location>
        <begin position="1"/>
        <end position="44"/>
    </location>
</feature>
<dbReference type="SUPFAM" id="SSF51197">
    <property type="entry name" value="Clavaminate synthase-like"/>
    <property type="match status" value="1"/>
</dbReference>